<dbReference type="PANTHER" id="PTHR46558">
    <property type="entry name" value="TRACRIPTIONAL REGULATORY PROTEIN-RELATED-RELATED"/>
    <property type="match status" value="1"/>
</dbReference>
<keyword evidence="1" id="KW-0238">DNA-binding</keyword>
<dbReference type="AlphaFoldDB" id="A0A7C8GS89"/>
<evidence type="ECO:0000313" key="4">
    <source>
        <dbReference type="EMBL" id="KAB8130306.1"/>
    </source>
</evidence>
<feature type="coiled-coil region" evidence="2">
    <location>
        <begin position="2"/>
        <end position="29"/>
    </location>
</feature>
<gene>
    <name evidence="4" type="ORF">F9U64_14375</name>
</gene>
<dbReference type="InterPro" id="IPR001387">
    <property type="entry name" value="Cro/C1-type_HTH"/>
</dbReference>
<dbReference type="PANTHER" id="PTHR46558:SF11">
    <property type="entry name" value="HTH-TYPE TRANSCRIPTIONAL REGULATOR XRE"/>
    <property type="match status" value="1"/>
</dbReference>
<evidence type="ECO:0000259" key="3">
    <source>
        <dbReference type="PROSITE" id="PS50943"/>
    </source>
</evidence>
<dbReference type="Pfam" id="PF01381">
    <property type="entry name" value="HTH_3"/>
    <property type="match status" value="1"/>
</dbReference>
<dbReference type="PROSITE" id="PS50943">
    <property type="entry name" value="HTH_CROC1"/>
    <property type="match status" value="1"/>
</dbReference>
<evidence type="ECO:0000256" key="1">
    <source>
        <dbReference type="ARBA" id="ARBA00023125"/>
    </source>
</evidence>
<dbReference type="SUPFAM" id="SSF47413">
    <property type="entry name" value="lambda repressor-like DNA-binding domains"/>
    <property type="match status" value="1"/>
</dbReference>
<feature type="domain" description="HTH cro/C1-type" evidence="3">
    <location>
        <begin position="9"/>
        <end position="63"/>
    </location>
</feature>
<dbReference type="EMBL" id="WEID01000071">
    <property type="protein sequence ID" value="KAB8130306.1"/>
    <property type="molecule type" value="Genomic_DNA"/>
</dbReference>
<proteinExistence type="predicted"/>
<sequence length="132" mass="15552">MMLIFQERLKGLREEYEFKQEEMAKKLNISTSAYGYYEQGRNEPSLETIKEISATFNVSTDYLLGLTNVKNSANLSADELNHLTYEELDSINFLKQSKLLEEISIAPKTDLHRLERLWHFIKNELDMEKEQK</sequence>
<comment type="caution">
    <text evidence="4">The sequence shown here is derived from an EMBL/GenBank/DDBJ whole genome shotgun (WGS) entry which is preliminary data.</text>
</comment>
<dbReference type="SMART" id="SM00530">
    <property type="entry name" value="HTH_XRE"/>
    <property type="match status" value="1"/>
</dbReference>
<dbReference type="InterPro" id="IPR010982">
    <property type="entry name" value="Lambda_DNA-bd_dom_sf"/>
</dbReference>
<dbReference type="Gene3D" id="1.10.260.40">
    <property type="entry name" value="lambda repressor-like DNA-binding domains"/>
    <property type="match status" value="1"/>
</dbReference>
<dbReference type="Proteomes" id="UP000480246">
    <property type="component" value="Unassembled WGS sequence"/>
</dbReference>
<keyword evidence="5" id="KW-1185">Reference proteome</keyword>
<reference evidence="4 5" key="1">
    <citation type="submission" date="2019-10" db="EMBL/GenBank/DDBJ databases">
        <title>Gracilibacillus sp. nov. isolated from rice seeds.</title>
        <authorList>
            <person name="He S."/>
        </authorList>
    </citation>
    <scope>NUCLEOTIDE SEQUENCE [LARGE SCALE GENOMIC DNA]</scope>
    <source>
        <strain evidence="4 5">TD8</strain>
    </source>
</reference>
<dbReference type="OrthoDB" id="8115576at2"/>
<name>A0A7C8GS89_9BACI</name>
<protein>
    <submittedName>
        <fullName evidence="4">Helix-turn-helix transcriptional regulator</fullName>
    </submittedName>
</protein>
<dbReference type="CDD" id="cd00093">
    <property type="entry name" value="HTH_XRE"/>
    <property type="match status" value="1"/>
</dbReference>
<accession>A0A7C8GS89</accession>
<organism evidence="4 5">
    <name type="scientific">Gracilibacillus oryzae</name>
    <dbReference type="NCBI Taxonomy" id="1672701"/>
    <lineage>
        <taxon>Bacteria</taxon>
        <taxon>Bacillati</taxon>
        <taxon>Bacillota</taxon>
        <taxon>Bacilli</taxon>
        <taxon>Bacillales</taxon>
        <taxon>Bacillaceae</taxon>
        <taxon>Gracilibacillus</taxon>
    </lineage>
</organism>
<evidence type="ECO:0000256" key="2">
    <source>
        <dbReference type="SAM" id="Coils"/>
    </source>
</evidence>
<evidence type="ECO:0000313" key="5">
    <source>
        <dbReference type="Proteomes" id="UP000480246"/>
    </source>
</evidence>
<dbReference type="GO" id="GO:0003677">
    <property type="term" value="F:DNA binding"/>
    <property type="evidence" value="ECO:0007669"/>
    <property type="project" value="UniProtKB-KW"/>
</dbReference>
<keyword evidence="2" id="KW-0175">Coiled coil</keyword>